<accession>A0A0F9KUF9</accession>
<gene>
    <name evidence="1" type="ORF">LCGC14_1283830</name>
</gene>
<comment type="caution">
    <text evidence="1">The sequence shown here is derived from an EMBL/GenBank/DDBJ whole genome shotgun (WGS) entry which is preliminary data.</text>
</comment>
<proteinExistence type="predicted"/>
<name>A0A0F9KUF9_9ZZZZ</name>
<reference evidence="1" key="1">
    <citation type="journal article" date="2015" name="Nature">
        <title>Complex archaea that bridge the gap between prokaryotes and eukaryotes.</title>
        <authorList>
            <person name="Spang A."/>
            <person name="Saw J.H."/>
            <person name="Jorgensen S.L."/>
            <person name="Zaremba-Niedzwiedzka K."/>
            <person name="Martijn J."/>
            <person name="Lind A.E."/>
            <person name="van Eijk R."/>
            <person name="Schleper C."/>
            <person name="Guy L."/>
            <person name="Ettema T.J."/>
        </authorList>
    </citation>
    <scope>NUCLEOTIDE SEQUENCE</scope>
</reference>
<dbReference type="AlphaFoldDB" id="A0A0F9KUF9"/>
<evidence type="ECO:0000313" key="1">
    <source>
        <dbReference type="EMBL" id="KKM85959.1"/>
    </source>
</evidence>
<protein>
    <submittedName>
        <fullName evidence="1">Uncharacterized protein</fullName>
    </submittedName>
</protein>
<dbReference type="EMBL" id="LAZR01007329">
    <property type="protein sequence ID" value="KKM85959.1"/>
    <property type="molecule type" value="Genomic_DNA"/>
</dbReference>
<organism evidence="1">
    <name type="scientific">marine sediment metagenome</name>
    <dbReference type="NCBI Taxonomy" id="412755"/>
    <lineage>
        <taxon>unclassified sequences</taxon>
        <taxon>metagenomes</taxon>
        <taxon>ecological metagenomes</taxon>
    </lineage>
</organism>
<sequence>MKKDIKIKFVEKELVSIKFTQINRNITADLAGDVTGSPTANSVVKIRGKAIAAPTASDDAKSIIYDLTTDTFIYAASGGVAAHEITYDHSQLHTHANKTLLDTYTQTEVNLASAVSLKHAEAHTIVSHSDTTATGAQLNTLVAGGNTSLHTHDIYALDTDLSTHESDTTSIHGITDTSDLALKSGNINQFADIASAGADIESAVTLKHTQNSDTVLDSGQPNEVTAADIRTHLDLSHYSSSDFDTDFGSKNIEDLSNVAFDSGTPSDLDVLTYDSGTGKWKSVPPAAGAEINLSLKPQQAKLPSSNPARIDGGENNWRLLFDATTDESATWEFILDDDYGAGVLYVDVYFTMASTQTGVNDITWEAYVMKLTPNSDAADIDSDSYDTVNYIQHTLANNQTEGYLRIATITLTNKDSLSAGDYLRIKIARDANGTNGTDDATSDAEMVMAIIRE</sequence>